<evidence type="ECO:0000313" key="1">
    <source>
        <dbReference type="EMBL" id="CCF00163.1"/>
    </source>
</evidence>
<dbReference type="RefSeq" id="WP_014331816.1">
    <property type="nucleotide sequence ID" value="NC_016815.1"/>
</dbReference>
<name>G9AGI1_SINF1</name>
<reference evidence="1 2" key="1">
    <citation type="journal article" date="2012" name="J. Bacteriol.">
        <title>Genome sequence of the soybean symbiont Sinorhizobium fredii HH103.</title>
        <authorList>
            <person name="Weidner S."/>
            <person name="Becker A."/>
            <person name="Bonilla I."/>
            <person name="Jaenicke S."/>
            <person name="Lloret J."/>
            <person name="Margaret I."/>
            <person name="Puhler A."/>
            <person name="Ruiz-Sainz J.E."/>
            <person name="Schneiker-Bekel S."/>
            <person name="Szczepanowski R."/>
            <person name="Vinardell J.M."/>
            <person name="Zehner S."/>
            <person name="Gottfert M."/>
        </authorList>
    </citation>
    <scope>NUCLEOTIDE SEQUENCE [LARGE SCALE GENOMIC DNA]</scope>
    <source>
        <strain evidence="1 2">HH103</strain>
        <plasmid evidence="2">pSfHH103e</plasmid>
    </source>
</reference>
<evidence type="ECO:0008006" key="3">
    <source>
        <dbReference type="Google" id="ProtNLM"/>
    </source>
</evidence>
<evidence type="ECO:0000313" key="2">
    <source>
        <dbReference type="Proteomes" id="UP000007735"/>
    </source>
</evidence>
<dbReference type="HOGENOM" id="CLU_1141366_0_0_5"/>
<keyword evidence="1" id="KW-0614">Plasmid</keyword>
<dbReference type="SUPFAM" id="SSF53335">
    <property type="entry name" value="S-adenosyl-L-methionine-dependent methyltransferases"/>
    <property type="match status" value="1"/>
</dbReference>
<organism evidence="1 2">
    <name type="scientific">Sinorhizobium fredii (strain HH103)</name>
    <dbReference type="NCBI Taxonomy" id="1117943"/>
    <lineage>
        <taxon>Bacteria</taxon>
        <taxon>Pseudomonadati</taxon>
        <taxon>Pseudomonadota</taxon>
        <taxon>Alphaproteobacteria</taxon>
        <taxon>Hyphomicrobiales</taxon>
        <taxon>Rhizobiaceae</taxon>
        <taxon>Sinorhizobium/Ensifer group</taxon>
        <taxon>Sinorhizobium</taxon>
    </lineage>
</organism>
<proteinExistence type="predicted"/>
<dbReference type="PANTHER" id="PTHR43861">
    <property type="entry name" value="TRANS-ACONITATE 2-METHYLTRANSFERASE-RELATED"/>
    <property type="match status" value="1"/>
</dbReference>
<protein>
    <recommendedName>
        <fullName evidence="3">Class I SAM-dependent methyltransferase</fullName>
    </recommendedName>
</protein>
<accession>G9AGI1</accession>
<sequence>MRENQYVDGTYAEKAKGWHASESPWKAANLLTLIHRHSLDLETVCDVGCGVGEILVELQKALGPNVDFSGFDVSPHAIFIAKQKENDRLKFRNEDIITSSSHEFDLILLLDVFEHVPDYLGFLEAISARARWFIFHIPLDITVKGVVKKSKWMMYMRETYGHLHYFTAESALATLSNTGYEVLDCFYTDDYDVTDKMIPKYPRARLGYELRKYLFRMRPALAAAIFEHFNLLVLARGRRDHTTGV</sequence>
<dbReference type="Proteomes" id="UP000007735">
    <property type="component" value="Plasmid pSfHH103e"/>
</dbReference>
<dbReference type="Pfam" id="PF13489">
    <property type="entry name" value="Methyltransf_23"/>
    <property type="match status" value="1"/>
</dbReference>
<dbReference type="PATRIC" id="fig|380.5.peg.5258"/>
<dbReference type="KEGG" id="sfh:SFHH103_05700"/>
<dbReference type="EMBL" id="HE616899">
    <property type="protein sequence ID" value="CCF00163.1"/>
    <property type="molecule type" value="Genomic_DNA"/>
</dbReference>
<geneLocation type="plasmid" evidence="1 2">
    <name>pSfHH103e</name>
</geneLocation>
<dbReference type="CDD" id="cd02440">
    <property type="entry name" value="AdoMet_MTases"/>
    <property type="match status" value="1"/>
</dbReference>
<dbReference type="PANTHER" id="PTHR43861:SF6">
    <property type="entry name" value="METHYLTRANSFERASE TYPE 11"/>
    <property type="match status" value="1"/>
</dbReference>
<dbReference type="AlphaFoldDB" id="G9AGI1"/>
<gene>
    <name evidence="1" type="ordered locus">SFHH103_05700</name>
</gene>
<dbReference type="Gene3D" id="3.40.50.150">
    <property type="entry name" value="Vaccinia Virus protein VP39"/>
    <property type="match status" value="1"/>
</dbReference>
<dbReference type="InterPro" id="IPR029063">
    <property type="entry name" value="SAM-dependent_MTases_sf"/>
</dbReference>